<keyword evidence="2" id="KW-1185">Reference proteome</keyword>
<evidence type="ECO:0000313" key="1">
    <source>
        <dbReference type="EMBL" id="KAG5576725.1"/>
    </source>
</evidence>
<dbReference type="EMBL" id="JACXVP010000011">
    <property type="protein sequence ID" value="KAG5576725.1"/>
    <property type="molecule type" value="Genomic_DNA"/>
</dbReference>
<proteinExistence type="predicted"/>
<dbReference type="AlphaFoldDB" id="A0A9J5WMZ5"/>
<gene>
    <name evidence="1" type="ORF">H5410_056859</name>
</gene>
<sequence>MQYLLFTQMNYWGYLVTLGPTPPMEMFGKCILASKRSVGEAPKWSACPMKIVVWILTLTEGPIKLGEHNDH</sequence>
<comment type="caution">
    <text evidence="1">The sequence shown here is derived from an EMBL/GenBank/DDBJ whole genome shotgun (WGS) entry which is preliminary data.</text>
</comment>
<protein>
    <submittedName>
        <fullName evidence="1">Uncharacterized protein</fullName>
    </submittedName>
</protein>
<reference evidence="1 2" key="1">
    <citation type="submission" date="2020-09" db="EMBL/GenBank/DDBJ databases">
        <title>De no assembly of potato wild relative species, Solanum commersonii.</title>
        <authorList>
            <person name="Cho K."/>
        </authorList>
    </citation>
    <scope>NUCLEOTIDE SEQUENCE [LARGE SCALE GENOMIC DNA]</scope>
    <source>
        <strain evidence="1">LZ3.2</strain>
        <tissue evidence="1">Leaf</tissue>
    </source>
</reference>
<name>A0A9J5WMZ5_SOLCO</name>
<organism evidence="1 2">
    <name type="scientific">Solanum commersonii</name>
    <name type="common">Commerson's wild potato</name>
    <name type="synonym">Commerson's nightshade</name>
    <dbReference type="NCBI Taxonomy" id="4109"/>
    <lineage>
        <taxon>Eukaryota</taxon>
        <taxon>Viridiplantae</taxon>
        <taxon>Streptophyta</taxon>
        <taxon>Embryophyta</taxon>
        <taxon>Tracheophyta</taxon>
        <taxon>Spermatophyta</taxon>
        <taxon>Magnoliopsida</taxon>
        <taxon>eudicotyledons</taxon>
        <taxon>Gunneridae</taxon>
        <taxon>Pentapetalae</taxon>
        <taxon>asterids</taxon>
        <taxon>lamiids</taxon>
        <taxon>Solanales</taxon>
        <taxon>Solanaceae</taxon>
        <taxon>Solanoideae</taxon>
        <taxon>Solaneae</taxon>
        <taxon>Solanum</taxon>
    </lineage>
</organism>
<evidence type="ECO:0000313" key="2">
    <source>
        <dbReference type="Proteomes" id="UP000824120"/>
    </source>
</evidence>
<dbReference type="Proteomes" id="UP000824120">
    <property type="component" value="Chromosome 11"/>
</dbReference>
<accession>A0A9J5WMZ5</accession>